<evidence type="ECO:0000256" key="1">
    <source>
        <dbReference type="ARBA" id="ARBA00023015"/>
    </source>
</evidence>
<proteinExistence type="predicted"/>
<dbReference type="PANTHER" id="PTHR30146:SF152">
    <property type="entry name" value="TRANSCRIPTIONAL REGULATORY PROTEIN"/>
    <property type="match status" value="1"/>
</dbReference>
<dbReference type="Gene3D" id="3.40.50.2300">
    <property type="match status" value="2"/>
</dbReference>
<dbReference type="SUPFAM" id="SSF53822">
    <property type="entry name" value="Periplasmic binding protein-like I"/>
    <property type="match status" value="1"/>
</dbReference>
<evidence type="ECO:0000259" key="4">
    <source>
        <dbReference type="PROSITE" id="PS50932"/>
    </source>
</evidence>
<feature type="domain" description="HTH lacI-type" evidence="4">
    <location>
        <begin position="13"/>
        <end position="50"/>
    </location>
</feature>
<dbReference type="AlphaFoldDB" id="A0A238KQ99"/>
<organism evidence="5 6">
    <name type="scientific">Maliponia aquimaris</name>
    <dbReference type="NCBI Taxonomy" id="1673631"/>
    <lineage>
        <taxon>Bacteria</taxon>
        <taxon>Pseudomonadati</taxon>
        <taxon>Pseudomonadota</taxon>
        <taxon>Alphaproteobacteria</taxon>
        <taxon>Rhodobacterales</taxon>
        <taxon>Paracoccaceae</taxon>
        <taxon>Maliponia</taxon>
    </lineage>
</organism>
<dbReference type="InterPro" id="IPR028082">
    <property type="entry name" value="Peripla_BP_I"/>
</dbReference>
<evidence type="ECO:0000313" key="5">
    <source>
        <dbReference type="EMBL" id="SMX45024.1"/>
    </source>
</evidence>
<keyword evidence="2" id="KW-0238">DNA-binding</keyword>
<dbReference type="Proteomes" id="UP000207598">
    <property type="component" value="Unassembled WGS sequence"/>
</dbReference>
<dbReference type="PANTHER" id="PTHR30146">
    <property type="entry name" value="LACI-RELATED TRANSCRIPTIONAL REPRESSOR"/>
    <property type="match status" value="1"/>
</dbReference>
<dbReference type="PROSITE" id="PS50932">
    <property type="entry name" value="HTH_LACI_2"/>
    <property type="match status" value="1"/>
</dbReference>
<dbReference type="PROSITE" id="PS00356">
    <property type="entry name" value="HTH_LACI_1"/>
    <property type="match status" value="1"/>
</dbReference>
<keyword evidence="6" id="KW-1185">Reference proteome</keyword>
<dbReference type="Gene3D" id="1.10.260.40">
    <property type="entry name" value="lambda repressor-like DNA-binding domains"/>
    <property type="match status" value="1"/>
</dbReference>
<dbReference type="InterPro" id="IPR025997">
    <property type="entry name" value="SBP_2_dom"/>
</dbReference>
<evidence type="ECO:0000313" key="6">
    <source>
        <dbReference type="Proteomes" id="UP000207598"/>
    </source>
</evidence>
<dbReference type="SMART" id="SM00354">
    <property type="entry name" value="HTH_LACI"/>
    <property type="match status" value="1"/>
</dbReference>
<dbReference type="InterPro" id="IPR000843">
    <property type="entry name" value="HTH_LacI"/>
</dbReference>
<dbReference type="CDD" id="cd01392">
    <property type="entry name" value="HTH_LacI"/>
    <property type="match status" value="1"/>
</dbReference>
<dbReference type="GO" id="GO:0003700">
    <property type="term" value="F:DNA-binding transcription factor activity"/>
    <property type="evidence" value="ECO:0007669"/>
    <property type="project" value="TreeGrafter"/>
</dbReference>
<name>A0A238KQ99_9RHOB</name>
<protein>
    <submittedName>
        <fullName evidence="5">Trehalose repressor</fullName>
    </submittedName>
</protein>
<evidence type="ECO:0000256" key="2">
    <source>
        <dbReference type="ARBA" id="ARBA00023125"/>
    </source>
</evidence>
<dbReference type="SUPFAM" id="SSF47413">
    <property type="entry name" value="lambda repressor-like DNA-binding domains"/>
    <property type="match status" value="1"/>
</dbReference>
<sequence length="340" mass="37038">MARRDGRSGWRGPTIHEVAELAGVGPATVDRVLNNRPNVREATRQRVRAAYDKLRLEITQAEPLQVALFCESGASFNATMDAAVQTVHRTLAGVDIRGSYALTNVLDPQVFASGLLEAGKTAGGALVVAREHPAINGAIRQLRRAGKPVVCLTTDLPSSRRNTYVGNDQHAAGSVAAQLIGHALSRKDQRILLVMSAAFRCQKERELGFRRVLRTVFPHLRIEERVISDDVPASTQAQLTGHFDTHGVPQAIYNVAGANRGVAWALEQTGRAQSVIFVGHELTPVSQQLLTSGTMDYVVSHDFVAELSQAVRWIEDFYKGVTSDPPPSPILLHTRYNCGL</sequence>
<dbReference type="RefSeq" id="WP_094021925.1">
    <property type="nucleotide sequence ID" value="NZ_FXYF01000008.1"/>
</dbReference>
<dbReference type="OrthoDB" id="9805774at2"/>
<dbReference type="CDD" id="cd06307">
    <property type="entry name" value="PBP1_sugar_binding"/>
    <property type="match status" value="1"/>
</dbReference>
<dbReference type="Pfam" id="PF00356">
    <property type="entry name" value="LacI"/>
    <property type="match status" value="1"/>
</dbReference>
<dbReference type="InterPro" id="IPR010982">
    <property type="entry name" value="Lambda_DNA-bd_dom_sf"/>
</dbReference>
<keyword evidence="3" id="KW-0804">Transcription</keyword>
<keyword evidence="1" id="KW-0805">Transcription regulation</keyword>
<dbReference type="EMBL" id="FXYF01000008">
    <property type="protein sequence ID" value="SMX45024.1"/>
    <property type="molecule type" value="Genomic_DNA"/>
</dbReference>
<dbReference type="Pfam" id="PF13407">
    <property type="entry name" value="Peripla_BP_4"/>
    <property type="match status" value="1"/>
</dbReference>
<accession>A0A238KQ99</accession>
<reference evidence="5 6" key="1">
    <citation type="submission" date="2017-05" db="EMBL/GenBank/DDBJ databases">
        <authorList>
            <person name="Song R."/>
            <person name="Chenine A.L."/>
            <person name="Ruprecht R.M."/>
        </authorList>
    </citation>
    <scope>NUCLEOTIDE SEQUENCE [LARGE SCALE GENOMIC DNA]</scope>
    <source>
        <strain evidence="5 6">CECT 8898</strain>
    </source>
</reference>
<evidence type="ECO:0000256" key="3">
    <source>
        <dbReference type="ARBA" id="ARBA00023163"/>
    </source>
</evidence>
<dbReference type="GO" id="GO:0000976">
    <property type="term" value="F:transcription cis-regulatory region binding"/>
    <property type="evidence" value="ECO:0007669"/>
    <property type="project" value="TreeGrafter"/>
</dbReference>
<gene>
    <name evidence="5" type="ORF">MAA8898_03123</name>
</gene>